<accession>A0A4Y9Y6F6</accession>
<organism evidence="1 2">
    <name type="scientific">Dentipellis fragilis</name>
    <dbReference type="NCBI Taxonomy" id="205917"/>
    <lineage>
        <taxon>Eukaryota</taxon>
        <taxon>Fungi</taxon>
        <taxon>Dikarya</taxon>
        <taxon>Basidiomycota</taxon>
        <taxon>Agaricomycotina</taxon>
        <taxon>Agaricomycetes</taxon>
        <taxon>Russulales</taxon>
        <taxon>Hericiaceae</taxon>
        <taxon>Dentipellis</taxon>
    </lineage>
</organism>
<evidence type="ECO:0000313" key="1">
    <source>
        <dbReference type="EMBL" id="TFY58086.1"/>
    </source>
</evidence>
<comment type="caution">
    <text evidence="1">The sequence shown here is derived from an EMBL/GenBank/DDBJ whole genome shotgun (WGS) entry which is preliminary data.</text>
</comment>
<dbReference type="AlphaFoldDB" id="A0A4Y9Y6F6"/>
<reference evidence="1 2" key="1">
    <citation type="submission" date="2019-02" db="EMBL/GenBank/DDBJ databases">
        <title>Genome sequencing of the rare red list fungi Dentipellis fragilis.</title>
        <authorList>
            <person name="Buettner E."/>
            <person name="Kellner H."/>
        </authorList>
    </citation>
    <scope>NUCLEOTIDE SEQUENCE [LARGE SCALE GENOMIC DNA]</scope>
    <source>
        <strain evidence="1 2">DSM 105465</strain>
    </source>
</reference>
<dbReference type="EMBL" id="SEOQ01000704">
    <property type="protein sequence ID" value="TFY58086.1"/>
    <property type="molecule type" value="Genomic_DNA"/>
</dbReference>
<sequence>MIELAKTRKSAPCPMTPSQVQVAQLAAIALNRAPLDSTLTVMANYEQLSSGDEHLSEEHGLISEKYEGRPSFASAHSSLKPFVLALLLLNVILASTNVWATNTLSSYVAKVAPIADISQLPVPDQYAGLSTSSRQKMVHTNDSTYIRKRDPADFMRNPL</sequence>
<proteinExistence type="predicted"/>
<protein>
    <submittedName>
        <fullName evidence="1">Uncharacterized protein</fullName>
    </submittedName>
</protein>
<gene>
    <name evidence="1" type="ORF">EVG20_g8284</name>
</gene>
<keyword evidence="2" id="KW-1185">Reference proteome</keyword>
<dbReference type="Proteomes" id="UP000298327">
    <property type="component" value="Unassembled WGS sequence"/>
</dbReference>
<dbReference type="OrthoDB" id="10329572at2759"/>
<evidence type="ECO:0000313" key="2">
    <source>
        <dbReference type="Proteomes" id="UP000298327"/>
    </source>
</evidence>
<name>A0A4Y9Y6F6_9AGAM</name>